<name>A0ACB8EVQ3_9SAUR</name>
<accession>A0ACB8EVQ3</accession>
<proteinExistence type="predicted"/>
<organism evidence="1 2">
    <name type="scientific">Sphaerodactylus townsendi</name>
    <dbReference type="NCBI Taxonomy" id="933632"/>
    <lineage>
        <taxon>Eukaryota</taxon>
        <taxon>Metazoa</taxon>
        <taxon>Chordata</taxon>
        <taxon>Craniata</taxon>
        <taxon>Vertebrata</taxon>
        <taxon>Euteleostomi</taxon>
        <taxon>Lepidosauria</taxon>
        <taxon>Squamata</taxon>
        <taxon>Bifurcata</taxon>
        <taxon>Gekkota</taxon>
        <taxon>Sphaerodactylidae</taxon>
        <taxon>Sphaerodactylus</taxon>
    </lineage>
</organism>
<sequence>MVPKRFSFNLNYLPSLTFLFCSSFKLLRAHLQEVLELSEREAAEEESLQEVTLTEVGGSESKEVLEGEQEDLEEPLPHPTVLSLTTTSPVQEEEDGFTYVCPEANYI</sequence>
<evidence type="ECO:0000313" key="1">
    <source>
        <dbReference type="EMBL" id="KAH7996588.1"/>
    </source>
</evidence>
<dbReference type="EMBL" id="CM037628">
    <property type="protein sequence ID" value="KAH7996588.1"/>
    <property type="molecule type" value="Genomic_DNA"/>
</dbReference>
<reference evidence="1" key="1">
    <citation type="submission" date="2021-08" db="EMBL/GenBank/DDBJ databases">
        <title>The first chromosome-level gecko genome reveals the dynamic sex chromosomes of Neotropical dwarf geckos (Sphaerodactylidae: Sphaerodactylus).</title>
        <authorList>
            <person name="Pinto B.J."/>
            <person name="Keating S.E."/>
            <person name="Gamble T."/>
        </authorList>
    </citation>
    <scope>NUCLEOTIDE SEQUENCE</scope>
    <source>
        <strain evidence="1">TG3544</strain>
    </source>
</reference>
<comment type="caution">
    <text evidence="1">The sequence shown here is derived from an EMBL/GenBank/DDBJ whole genome shotgun (WGS) entry which is preliminary data.</text>
</comment>
<protein>
    <submittedName>
        <fullName evidence="1">Uncharacterized protein</fullName>
    </submittedName>
</protein>
<dbReference type="Proteomes" id="UP000827872">
    <property type="component" value="Linkage Group LG15"/>
</dbReference>
<keyword evidence="2" id="KW-1185">Reference proteome</keyword>
<evidence type="ECO:0000313" key="2">
    <source>
        <dbReference type="Proteomes" id="UP000827872"/>
    </source>
</evidence>
<gene>
    <name evidence="1" type="ORF">K3G42_008153</name>
</gene>